<dbReference type="Pfam" id="PF00135">
    <property type="entry name" value="COesterase"/>
    <property type="match status" value="3"/>
</dbReference>
<dbReference type="GeneID" id="118276155"/>
<dbReference type="OrthoDB" id="19653at2759"/>
<dbReference type="InterPro" id="IPR002018">
    <property type="entry name" value="CarbesteraseB"/>
</dbReference>
<dbReference type="PROSITE" id="PS00941">
    <property type="entry name" value="CARBOXYLESTERASE_B_2"/>
    <property type="match status" value="2"/>
</dbReference>
<evidence type="ECO:0000256" key="4">
    <source>
        <dbReference type="ARBA" id="ARBA00023157"/>
    </source>
</evidence>
<keyword evidence="2" id="KW-0719">Serine esterase</keyword>
<dbReference type="InterPro" id="IPR050309">
    <property type="entry name" value="Type-B_Carboxylest/Lipase"/>
</dbReference>
<dbReference type="Gene3D" id="3.40.50.1820">
    <property type="entry name" value="alpha/beta hydrolase"/>
    <property type="match status" value="3"/>
</dbReference>
<keyword evidence="3" id="KW-0378">Hydrolase</keyword>
<dbReference type="Proteomes" id="UP000829999">
    <property type="component" value="Chromosome 31"/>
</dbReference>
<dbReference type="InterPro" id="IPR029058">
    <property type="entry name" value="AB_hydrolase_fold"/>
</dbReference>
<dbReference type="PANTHER" id="PTHR11559">
    <property type="entry name" value="CARBOXYLESTERASE"/>
    <property type="match status" value="1"/>
</dbReference>
<dbReference type="PROSITE" id="PS00122">
    <property type="entry name" value="CARBOXYLESTERASE_B_1"/>
    <property type="match status" value="2"/>
</dbReference>
<evidence type="ECO:0000313" key="8">
    <source>
        <dbReference type="RefSeq" id="XP_035450257.2"/>
    </source>
</evidence>
<dbReference type="InterPro" id="IPR019819">
    <property type="entry name" value="Carboxylesterase_B_CS"/>
</dbReference>
<proteinExistence type="inferred from homology"/>
<protein>
    <submittedName>
        <fullName evidence="8">Uncharacterized protein LOC118276155</fullName>
    </submittedName>
</protein>
<evidence type="ECO:0000313" key="7">
    <source>
        <dbReference type="Proteomes" id="UP000829999"/>
    </source>
</evidence>
<dbReference type="InterPro" id="IPR019826">
    <property type="entry name" value="Carboxylesterase_B_AS"/>
</dbReference>
<dbReference type="AlphaFoldDB" id="A0A9R0EQ43"/>
<accession>A0A9R0EQ43</accession>
<sequence>MVQVRVSEGLLEGERVDNPYGGSYYSFKGIPYAQPPVGDLRFKAPLPAKSWDGVRSAKEFGPKSYQNDIFMNIGRVGEEDCLYLNVYTPSIKPDKPLPVMFWIHGGGFFCGSGDDDLYGPELLIRYDVVLVTINYRVDVLGFLCLDTEDIPGNAGMKDQVQALRWVNKNIASFGGDPKNITIFGESAGGASVSYHLISPMSKGLFKKAIAQSGASTCPWAQAVEPRERALALARSLGFYSEDDKELYEFFKNQPMESIVGVPVSVAMFEAFKGGIDINFTVVNEKKFGETERFFYGDMIDAVSNGVHEGVEIMTGTTTEEGLIALGDLEETKKALKMARTFPEIFINKYEAYNLPLKQQLKIGKEIRKYYFNDLVNIPDDWDKLMNFLSMQMFVYSTMQWVKYCIQAKKHKLYMYKFSCKSERNVMSFLRGQTEMLGSRRVTCHADELTYLFNPKLMPKMDTASPTFKMVEKVLTLWTNFAKYGNPTPDDSLGAKWAPYTLENQEYLDIGNELKVGTAPDAEETQFWDKLYEKYGQHISGLKMLQIRVSEGVLEGERVDHYYGTFYSFKGIPYAQPPVGDLRFKAPLPPKSWDRIRSAKECGPKSYQNDILLNIGRVGEEDCLYLNVYLSTGLRMVQVRVSEGVLEGERVDNPYGGSFYSFKGIPYAQPPVGDLRFKAPKPPKAWSGIRSAKEFGPKCYQDDLFMNTGKYGEEDCLYLNVYTPEIKPDKPLPVMVWIHGGGFFCGSGNDDLYGPEFLVRHDVILVTINYRVDVLGFLCLDTEDIPGNAGMKDQVQALRWVNKNIDSFGGDPKNITIFGESAGAGSVSYHLISPMSKGLFQRAIAQSGASTCPWAQAVEPRERALALARSLGFYSEDDKELYEFFKNQPMESIVGVPVSVAMFEAFKGGIDINFTVVNEKKFGENERFFYGDMIDAVSNGVHEGVEIMTGTTTEEGLIALGDLEETKKALKMARTFPEIFINKYEAYNLPLKQQLKIGKEIRKYYFNDLVNIPDDWDKLMNFLSMQMFVYSTMQWVKYCIQAKKHKLYMYKFSCKSERNVMSFLRGQTEMLGSRRVTCHADELTYLFNPKLMPKMDTASPTFKMVERVLTLWTNFAKYGNPTPDDSLGAKWVPYTPENQEYLDIGNELKTGTAPDAEETQFWDKMYEKYVL</sequence>
<comment type="similarity">
    <text evidence="1">Belongs to the type-B carboxylesterase/lipase family.</text>
</comment>
<evidence type="ECO:0000256" key="2">
    <source>
        <dbReference type="ARBA" id="ARBA00022487"/>
    </source>
</evidence>
<evidence type="ECO:0000259" key="6">
    <source>
        <dbReference type="Pfam" id="PF00135"/>
    </source>
</evidence>
<feature type="domain" description="Carboxylesterase type B" evidence="6">
    <location>
        <begin position="3"/>
        <end position="527"/>
    </location>
</feature>
<dbReference type="RefSeq" id="XP_035450257.2">
    <property type="nucleotide sequence ID" value="XM_035594364.2"/>
</dbReference>
<keyword evidence="7" id="KW-1185">Reference proteome</keyword>
<gene>
    <name evidence="8" type="primary">LOC118276155</name>
</gene>
<dbReference type="SUPFAM" id="SSF53474">
    <property type="entry name" value="alpha/beta-Hydrolases"/>
    <property type="match status" value="3"/>
</dbReference>
<evidence type="ECO:0000256" key="3">
    <source>
        <dbReference type="ARBA" id="ARBA00022801"/>
    </source>
</evidence>
<keyword evidence="5" id="KW-0325">Glycoprotein</keyword>
<organism evidence="7 8">
    <name type="scientific">Spodoptera frugiperda</name>
    <name type="common">Fall armyworm</name>
    <dbReference type="NCBI Taxonomy" id="7108"/>
    <lineage>
        <taxon>Eukaryota</taxon>
        <taxon>Metazoa</taxon>
        <taxon>Ecdysozoa</taxon>
        <taxon>Arthropoda</taxon>
        <taxon>Hexapoda</taxon>
        <taxon>Insecta</taxon>
        <taxon>Pterygota</taxon>
        <taxon>Neoptera</taxon>
        <taxon>Endopterygota</taxon>
        <taxon>Lepidoptera</taxon>
        <taxon>Glossata</taxon>
        <taxon>Ditrysia</taxon>
        <taxon>Noctuoidea</taxon>
        <taxon>Noctuidae</taxon>
        <taxon>Amphipyrinae</taxon>
        <taxon>Spodoptera</taxon>
    </lineage>
</organism>
<name>A0A9R0EQ43_SPOFR</name>
<keyword evidence="4" id="KW-1015">Disulfide bond</keyword>
<reference evidence="8" key="1">
    <citation type="submission" date="2025-08" db="UniProtKB">
        <authorList>
            <consortium name="RefSeq"/>
        </authorList>
    </citation>
    <scope>IDENTIFICATION</scope>
    <source>
        <tissue evidence="8">Whole larval tissue</tissue>
    </source>
</reference>
<feature type="domain" description="Carboxylesterase type B" evidence="6">
    <location>
        <begin position="545"/>
        <end position="629"/>
    </location>
</feature>
<evidence type="ECO:0000256" key="5">
    <source>
        <dbReference type="ARBA" id="ARBA00023180"/>
    </source>
</evidence>
<dbReference type="GO" id="GO:0052689">
    <property type="term" value="F:carboxylic ester hydrolase activity"/>
    <property type="evidence" value="ECO:0007669"/>
    <property type="project" value="UniProtKB-KW"/>
</dbReference>
<evidence type="ECO:0000256" key="1">
    <source>
        <dbReference type="ARBA" id="ARBA00005964"/>
    </source>
</evidence>
<feature type="domain" description="Carboxylesterase type B" evidence="6">
    <location>
        <begin position="637"/>
        <end position="1161"/>
    </location>
</feature>
<dbReference type="FunFam" id="3.40.50.1820:FF:000092">
    <property type="entry name" value="Carboxylic ester hydrolase"/>
    <property type="match status" value="2"/>
</dbReference>